<dbReference type="Pfam" id="PF17899">
    <property type="entry name" value="Peptidase_M61_N"/>
    <property type="match status" value="1"/>
</dbReference>
<evidence type="ECO:0000313" key="2">
    <source>
        <dbReference type="EMBL" id="SMX32417.1"/>
    </source>
</evidence>
<dbReference type="OrthoDB" id="7521939at2"/>
<dbReference type="InterPro" id="IPR027268">
    <property type="entry name" value="Peptidase_M4/M1_CTD_sf"/>
</dbReference>
<dbReference type="SUPFAM" id="SSF55486">
    <property type="entry name" value="Metalloproteases ('zincins'), catalytic domain"/>
    <property type="match status" value="1"/>
</dbReference>
<protein>
    <submittedName>
        <fullName evidence="2">M61 glycyl aminopeptidase</fullName>
    </submittedName>
</protein>
<keyword evidence="2" id="KW-0645">Protease</keyword>
<reference evidence="2 3" key="1">
    <citation type="submission" date="2017-05" db="EMBL/GenBank/DDBJ databases">
        <authorList>
            <person name="Song R."/>
            <person name="Chenine A.L."/>
            <person name="Ruprecht R.M."/>
        </authorList>
    </citation>
    <scope>NUCLEOTIDE SEQUENCE [LARGE SCALE GENOMIC DNA]</scope>
    <source>
        <strain evidence="2 3">CECT 8663</strain>
    </source>
</reference>
<keyword evidence="2" id="KW-0378">Hydrolase</keyword>
<keyword evidence="2" id="KW-0031">Aminopeptidase</keyword>
<dbReference type="GO" id="GO:0004177">
    <property type="term" value="F:aminopeptidase activity"/>
    <property type="evidence" value="ECO:0007669"/>
    <property type="project" value="UniProtKB-KW"/>
</dbReference>
<dbReference type="InterPro" id="IPR036034">
    <property type="entry name" value="PDZ_sf"/>
</dbReference>
<evidence type="ECO:0000313" key="3">
    <source>
        <dbReference type="Proteomes" id="UP000220836"/>
    </source>
</evidence>
<dbReference type="Proteomes" id="UP000220836">
    <property type="component" value="Unassembled WGS sequence"/>
</dbReference>
<dbReference type="RefSeq" id="WP_097802597.1">
    <property type="nucleotide sequence ID" value="NZ_FXYH01000001.1"/>
</dbReference>
<dbReference type="Gene3D" id="1.10.390.10">
    <property type="entry name" value="Neutral Protease Domain 2"/>
    <property type="match status" value="1"/>
</dbReference>
<accession>A0A238JQG5</accession>
<dbReference type="InterPro" id="IPR007963">
    <property type="entry name" value="Peptidase_M61_catalytic"/>
</dbReference>
<dbReference type="Pfam" id="PF05299">
    <property type="entry name" value="Peptidase_M61"/>
    <property type="match status" value="1"/>
</dbReference>
<feature type="domain" description="PDZ" evidence="1">
    <location>
        <begin position="466"/>
        <end position="541"/>
    </location>
</feature>
<dbReference type="InterPro" id="IPR040756">
    <property type="entry name" value="Peptidase_M61_N"/>
</dbReference>
<dbReference type="SUPFAM" id="SSF50156">
    <property type="entry name" value="PDZ domain-like"/>
    <property type="match status" value="1"/>
</dbReference>
<dbReference type="Gene3D" id="2.30.42.10">
    <property type="match status" value="1"/>
</dbReference>
<dbReference type="PROSITE" id="PS50106">
    <property type="entry name" value="PDZ"/>
    <property type="match status" value="1"/>
</dbReference>
<gene>
    <name evidence="2" type="ORF">PEV8663_00022</name>
</gene>
<dbReference type="InterPro" id="IPR001478">
    <property type="entry name" value="PDZ"/>
</dbReference>
<proteinExistence type="predicted"/>
<dbReference type="EMBL" id="FXYH01000001">
    <property type="protein sequence ID" value="SMX32417.1"/>
    <property type="molecule type" value="Genomic_DNA"/>
</dbReference>
<dbReference type="Gene3D" id="2.60.40.3650">
    <property type="match status" value="1"/>
</dbReference>
<evidence type="ECO:0000259" key="1">
    <source>
        <dbReference type="PROSITE" id="PS50106"/>
    </source>
</evidence>
<name>A0A238JQG5_9RHOB</name>
<keyword evidence="3" id="KW-1185">Reference proteome</keyword>
<dbReference type="AlphaFoldDB" id="A0A238JQG5"/>
<organism evidence="2 3">
    <name type="scientific">Pelagimonas varians</name>
    <dbReference type="NCBI Taxonomy" id="696760"/>
    <lineage>
        <taxon>Bacteria</taxon>
        <taxon>Pseudomonadati</taxon>
        <taxon>Pseudomonadota</taxon>
        <taxon>Alphaproteobacteria</taxon>
        <taxon>Rhodobacterales</taxon>
        <taxon>Roseobacteraceae</taxon>
        <taxon>Pelagimonas</taxon>
    </lineage>
</organism>
<sequence length="602" mass="66687">MSSAPSFAKYSVSIDPRTLEMSVSLMLSGESVKDGMIVTTPNWVAGDYDFEPYGRDIFCVSATNPETGAAVEVQRQGLSAYRLNGVHDSVRITYTASAYETEYGDALGLVDSNYAVLMGTRYLFCPDNLGQCTVEYENLPDGWSLHHPSGANRVGKSNTWVYPNFEILLDTPVILGKLEVFERNIRDVSFYFAFVDSAVGFHERVDEFLDKLVSAIEAIHDVFGMFPFEDYTFVLSFNPDADWGLEHLTSNLSGLGPDVFVDEEAFSRGVRVCAHELFHAWNVRRLRPAPLGQLSHGLTCGCFTEGLWMAEGFTRYYEFLISTRVRAYSADQFFSSIIGYDQHLSQQPAYERVSSTDSSLSTFLNHSKYPGRVNNSIDYYDKGMLIAFAIDAHLRSSNSGLSLDSAFRDFYLEFFGDGTKVPSDYVGYTTPQVIDFFTTLDPDLGRKIETWLNKPAGLETTKYLSLLGLNVVYENTHAIGLFFAGDGAPTIYGVADNMPAAVGLAPGDIITAVNGFAYSLVALKWVAAAQSPVTLTVMRGHRIIDFTMTPAPQKRIKGLQWSGTPAQAALIRDWLGVAFDPAAGQVLPVDFYENFHGIEEMI</sequence>